<evidence type="ECO:0000256" key="1">
    <source>
        <dbReference type="ARBA" id="ARBA00007074"/>
    </source>
</evidence>
<feature type="chain" id="PRO_5005471960" description="NlpC/P60 domain-containing protein" evidence="5">
    <location>
        <begin position="25"/>
        <end position="220"/>
    </location>
</feature>
<evidence type="ECO:0000313" key="7">
    <source>
        <dbReference type="EMBL" id="AKX58632.1"/>
    </source>
</evidence>
<evidence type="ECO:0000256" key="5">
    <source>
        <dbReference type="SAM" id="SignalP"/>
    </source>
</evidence>
<dbReference type="PANTHER" id="PTHR47053:SF1">
    <property type="entry name" value="MUREIN DD-ENDOPEPTIDASE MEPH-RELATED"/>
    <property type="match status" value="1"/>
</dbReference>
<dbReference type="SUPFAM" id="SSF54001">
    <property type="entry name" value="Cysteine proteinases"/>
    <property type="match status" value="1"/>
</dbReference>
<dbReference type="EMBL" id="CP012365">
    <property type="protein sequence ID" value="AKX58632.1"/>
    <property type="molecule type" value="Genomic_DNA"/>
</dbReference>
<dbReference type="InterPro" id="IPR000064">
    <property type="entry name" value="NLP_P60_dom"/>
</dbReference>
<gene>
    <name evidence="7" type="ORF">AKN88_00760</name>
</gene>
<name>A0A0K1XBU0_9GAMM</name>
<reference evidence="7 8" key="1">
    <citation type="journal article" date="2015" name="Genome Announc.">
        <title>Genome Sequences of Oblitimonas alkaliphila gen. nov. sp. nov. (Proposed), a Novel Bacterium of the Pseudomonadaceae Family.</title>
        <authorList>
            <person name="Lauer A.C."/>
            <person name="Nicholson A.C."/>
            <person name="Humrighouse B.W."/>
            <person name="Emery B."/>
            <person name="Drobish A."/>
            <person name="Juieng P."/>
            <person name="Loparev V."/>
            <person name="McQuiston J.R."/>
        </authorList>
    </citation>
    <scope>NUCLEOTIDE SEQUENCE [LARGE SCALE GENOMIC DNA]</scope>
    <source>
        <strain evidence="7 8">E5571</strain>
    </source>
</reference>
<evidence type="ECO:0000313" key="8">
    <source>
        <dbReference type="Proteomes" id="UP000063953"/>
    </source>
</evidence>
<evidence type="ECO:0000256" key="3">
    <source>
        <dbReference type="ARBA" id="ARBA00022801"/>
    </source>
</evidence>
<dbReference type="InterPro" id="IPR038765">
    <property type="entry name" value="Papain-like_cys_pep_sf"/>
</dbReference>
<dbReference type="AlphaFoldDB" id="A0A0K1XBU0"/>
<sequence length="220" mass="24044">MDSIKSFLRLVTPLGLATLLSACASFNEQTELRAHPVSAKHVSAKQHAKAEAIHSLLDDIEQTTSDLLLDNNEYQLPSLADSILEGGLKLLGTPYVWGGNNLKTGFDCSGFIGYVYRKQAGIELPRTTADLYRMDAPVIARADLIPGDLILFNKRGRGQVSHVGIYMGENKFLHASSNKRTGGVRVDSLSNSYWSASFMRGKRVLEEGFAETAINLASNK</sequence>
<dbReference type="GO" id="GO:0008234">
    <property type="term" value="F:cysteine-type peptidase activity"/>
    <property type="evidence" value="ECO:0007669"/>
    <property type="project" value="UniProtKB-KW"/>
</dbReference>
<keyword evidence="3" id="KW-0378">Hydrolase</keyword>
<evidence type="ECO:0000256" key="4">
    <source>
        <dbReference type="ARBA" id="ARBA00022807"/>
    </source>
</evidence>
<protein>
    <recommendedName>
        <fullName evidence="6">NlpC/P60 domain-containing protein</fullName>
    </recommendedName>
</protein>
<dbReference type="Pfam" id="PF00877">
    <property type="entry name" value="NLPC_P60"/>
    <property type="match status" value="1"/>
</dbReference>
<dbReference type="OrthoDB" id="9807055at2"/>
<keyword evidence="4" id="KW-0788">Thiol protease</keyword>
<dbReference type="GeneID" id="93983169"/>
<keyword evidence="5" id="KW-0732">Signal</keyword>
<evidence type="ECO:0000259" key="6">
    <source>
        <dbReference type="PROSITE" id="PS51935"/>
    </source>
</evidence>
<dbReference type="GO" id="GO:0006508">
    <property type="term" value="P:proteolysis"/>
    <property type="evidence" value="ECO:0007669"/>
    <property type="project" value="UniProtKB-KW"/>
</dbReference>
<organism evidence="7 8">
    <name type="scientific">Thiopseudomonas alkaliphila</name>
    <dbReference type="NCBI Taxonomy" id="1697053"/>
    <lineage>
        <taxon>Bacteria</taxon>
        <taxon>Pseudomonadati</taxon>
        <taxon>Pseudomonadota</taxon>
        <taxon>Gammaproteobacteria</taxon>
        <taxon>Pseudomonadales</taxon>
        <taxon>Pseudomonadaceae</taxon>
        <taxon>Thiopseudomonas</taxon>
    </lineage>
</organism>
<dbReference type="KEGG" id="pbb:AKN87_02655"/>
<proteinExistence type="inferred from homology"/>
<dbReference type="PROSITE" id="PS51257">
    <property type="entry name" value="PROKAR_LIPOPROTEIN"/>
    <property type="match status" value="1"/>
</dbReference>
<keyword evidence="2" id="KW-0645">Protease</keyword>
<dbReference type="Gene3D" id="3.90.1720.10">
    <property type="entry name" value="endopeptidase domain like (from Nostoc punctiforme)"/>
    <property type="match status" value="1"/>
</dbReference>
<dbReference type="InterPro" id="IPR051202">
    <property type="entry name" value="Peptidase_C40"/>
</dbReference>
<feature type="signal peptide" evidence="5">
    <location>
        <begin position="1"/>
        <end position="24"/>
    </location>
</feature>
<dbReference type="STRING" id="1697053.AKN87_02655"/>
<dbReference type="PANTHER" id="PTHR47053">
    <property type="entry name" value="MUREIN DD-ENDOPEPTIDASE MEPH-RELATED"/>
    <property type="match status" value="1"/>
</dbReference>
<dbReference type="PROSITE" id="PS51935">
    <property type="entry name" value="NLPC_P60"/>
    <property type="match status" value="1"/>
</dbReference>
<accession>A0A0K1XBU0</accession>
<evidence type="ECO:0000256" key="2">
    <source>
        <dbReference type="ARBA" id="ARBA00022670"/>
    </source>
</evidence>
<feature type="domain" description="NlpC/P60" evidence="6">
    <location>
        <begin position="77"/>
        <end position="205"/>
    </location>
</feature>
<comment type="similarity">
    <text evidence="1">Belongs to the peptidase C40 family.</text>
</comment>
<dbReference type="RefSeq" id="WP_053099535.1">
    <property type="nucleotide sequence ID" value="NZ_CP012358.1"/>
</dbReference>
<keyword evidence="8" id="KW-1185">Reference proteome</keyword>
<dbReference type="Proteomes" id="UP000063953">
    <property type="component" value="Chromosome"/>
</dbReference>